<dbReference type="InterPro" id="IPR006860">
    <property type="entry name" value="FecR"/>
</dbReference>
<feature type="domain" description="FecR protein" evidence="2">
    <location>
        <begin position="64"/>
        <end position="148"/>
    </location>
</feature>
<dbReference type="PANTHER" id="PTHR38731:SF1">
    <property type="entry name" value="FECR PROTEIN DOMAIN-CONTAINING PROTEIN"/>
    <property type="match status" value="1"/>
</dbReference>
<dbReference type="Pfam" id="PF04773">
    <property type="entry name" value="FecR"/>
    <property type="match status" value="1"/>
</dbReference>
<evidence type="ECO:0000313" key="3">
    <source>
        <dbReference type="EMBL" id="PKZ29180.1"/>
    </source>
</evidence>
<protein>
    <recommendedName>
        <fullName evidence="2">FecR protein domain-containing protein</fullName>
    </recommendedName>
</protein>
<evidence type="ECO:0000313" key="4">
    <source>
        <dbReference type="Proteomes" id="UP000234639"/>
    </source>
</evidence>
<keyword evidence="1" id="KW-0812">Transmembrane</keyword>
<reference evidence="3 4" key="1">
    <citation type="submission" date="2017-12" db="EMBL/GenBank/DDBJ databases">
        <title>Phylogenetic diversity of female urinary microbiome.</title>
        <authorList>
            <person name="Thomas-White K."/>
            <person name="Wolfe A.J."/>
        </authorList>
    </citation>
    <scope>NUCLEOTIDE SEQUENCE [LARGE SCALE GENOMIC DNA]</scope>
    <source>
        <strain evidence="3 4">UMB0112</strain>
    </source>
</reference>
<organism evidence="3 4">
    <name type="scientific">Campylobacter ureolyticus</name>
    <dbReference type="NCBI Taxonomy" id="827"/>
    <lineage>
        <taxon>Bacteria</taxon>
        <taxon>Pseudomonadati</taxon>
        <taxon>Campylobacterota</taxon>
        <taxon>Epsilonproteobacteria</taxon>
        <taxon>Campylobacterales</taxon>
        <taxon>Campylobacteraceae</taxon>
        <taxon>Campylobacter</taxon>
    </lineage>
</organism>
<gene>
    <name evidence="3" type="ORF">CYJ41_04905</name>
</gene>
<keyword evidence="1" id="KW-1133">Transmembrane helix</keyword>
<feature type="transmembrane region" description="Helical" evidence="1">
    <location>
        <begin position="15"/>
        <end position="34"/>
    </location>
</feature>
<keyword evidence="1" id="KW-0472">Membrane</keyword>
<evidence type="ECO:0000259" key="2">
    <source>
        <dbReference type="Pfam" id="PF04773"/>
    </source>
</evidence>
<dbReference type="Gene3D" id="2.60.120.1440">
    <property type="match status" value="1"/>
</dbReference>
<accession>A0A2I1N9X6</accession>
<name>A0A2I1N9X6_9BACT</name>
<sequence length="151" mass="17056">MMFNFYNKGVVLKKIFFTFFIFANFLFAQSIAIVKMAKGNPVVKRDDKTINLKVGDELLNNDILITDANSKVGVIFDDGSSLTLGESSYLNIEEFKFKPIEEIYKFSLKLDKGKAMFESGKVGEISPESFEFKIPDGIIGIRGTKFIIELK</sequence>
<proteinExistence type="predicted"/>
<evidence type="ECO:0000256" key="1">
    <source>
        <dbReference type="SAM" id="Phobius"/>
    </source>
</evidence>
<comment type="caution">
    <text evidence="3">The sequence shown here is derived from an EMBL/GenBank/DDBJ whole genome shotgun (WGS) entry which is preliminary data.</text>
</comment>
<dbReference type="EMBL" id="PKHU01000004">
    <property type="protein sequence ID" value="PKZ29180.1"/>
    <property type="molecule type" value="Genomic_DNA"/>
</dbReference>
<dbReference type="PANTHER" id="PTHR38731">
    <property type="entry name" value="LIPL45-RELATED LIPOPROTEIN-RELATED"/>
    <property type="match status" value="1"/>
</dbReference>
<dbReference type="AlphaFoldDB" id="A0A2I1N9X6"/>
<dbReference type="Proteomes" id="UP000234639">
    <property type="component" value="Unassembled WGS sequence"/>
</dbReference>